<proteinExistence type="predicted"/>
<evidence type="ECO:0000313" key="1">
    <source>
        <dbReference type="EMBL" id="TAJ44806.1"/>
    </source>
</evidence>
<protein>
    <submittedName>
        <fullName evidence="1">Uncharacterized protein</fullName>
    </submittedName>
</protein>
<dbReference type="OrthoDB" id="137424at2157"/>
<keyword evidence="2" id="KW-1185">Reference proteome</keyword>
<organism evidence="1 2">
    <name type="scientific">Methanofollis fontis</name>
    <dbReference type="NCBI Taxonomy" id="2052832"/>
    <lineage>
        <taxon>Archaea</taxon>
        <taxon>Methanobacteriati</taxon>
        <taxon>Methanobacteriota</taxon>
        <taxon>Stenosarchaea group</taxon>
        <taxon>Methanomicrobia</taxon>
        <taxon>Methanomicrobiales</taxon>
        <taxon>Methanomicrobiaceae</taxon>
        <taxon>Methanofollis</taxon>
    </lineage>
</organism>
<gene>
    <name evidence="1" type="ORF">CUJ86_05810</name>
</gene>
<name>A0A483CYM1_9EURY</name>
<dbReference type="Proteomes" id="UP000292580">
    <property type="component" value="Unassembled WGS sequence"/>
</dbReference>
<dbReference type="PROSITE" id="PS51257">
    <property type="entry name" value="PROKAR_LIPOPROTEIN"/>
    <property type="match status" value="1"/>
</dbReference>
<evidence type="ECO:0000313" key="2">
    <source>
        <dbReference type="Proteomes" id="UP000292580"/>
    </source>
</evidence>
<comment type="caution">
    <text evidence="1">The sequence shown here is derived from an EMBL/GenBank/DDBJ whole genome shotgun (WGS) entry which is preliminary data.</text>
</comment>
<accession>A0A483CYM1</accession>
<dbReference type="RefSeq" id="WP_130646614.1">
    <property type="nucleotide sequence ID" value="NZ_PGCL01000002.1"/>
</dbReference>
<dbReference type="AlphaFoldDB" id="A0A483CYM1"/>
<dbReference type="EMBL" id="PGCL01000002">
    <property type="protein sequence ID" value="TAJ44806.1"/>
    <property type="molecule type" value="Genomic_DNA"/>
</dbReference>
<sequence>MMTMKDLLHILLIIGIAAFSAGCTIPSETQIPPTLRPTASSDLPDFDYAGVPIIFSGGDTDWLTTNASYVARIALRDEAARAMYLSGGEVEGVLLSCHPTPSHSSGNGCAPALRIANETAVVDFLVNETAGRVISTVTEIT</sequence>
<reference evidence="1 2" key="1">
    <citation type="submission" date="2017-11" db="EMBL/GenBank/DDBJ databases">
        <title>Isolation and Characterization of Methanofollis Species from Methane Seep Offshore SW Taiwan.</title>
        <authorList>
            <person name="Teng N.-H."/>
            <person name="Lai M.-C."/>
            <person name="Chen S.-C."/>
        </authorList>
    </citation>
    <scope>NUCLEOTIDE SEQUENCE [LARGE SCALE GENOMIC DNA]</scope>
    <source>
        <strain evidence="1 2">FWC-SCC2</strain>
    </source>
</reference>